<evidence type="ECO:0000313" key="9">
    <source>
        <dbReference type="Proteomes" id="UP000030752"/>
    </source>
</evidence>
<dbReference type="InterPro" id="IPR007191">
    <property type="entry name" value="Sec8_exocyst_N"/>
</dbReference>
<dbReference type="EMBL" id="KB822720">
    <property type="protein sequence ID" value="ETN40636.1"/>
    <property type="molecule type" value="Genomic_DNA"/>
</dbReference>
<keyword evidence="1 4" id="KW-0813">Transport</keyword>
<dbReference type="STRING" id="1220924.W2RVT7"/>
<dbReference type="GO" id="GO:0015031">
    <property type="term" value="P:protein transport"/>
    <property type="evidence" value="ECO:0007669"/>
    <property type="project" value="UniProtKB-KW"/>
</dbReference>
<feature type="compositionally biased region" description="Basic and acidic residues" evidence="5">
    <location>
        <begin position="118"/>
        <end position="129"/>
    </location>
</feature>
<dbReference type="GO" id="GO:0090522">
    <property type="term" value="P:vesicle tethering involved in exocytosis"/>
    <property type="evidence" value="ECO:0007669"/>
    <property type="project" value="UniProtKB-UniRule"/>
</dbReference>
<dbReference type="HOGENOM" id="CLU_004025_0_0_1"/>
<feature type="compositionally biased region" description="Basic and acidic residues" evidence="5">
    <location>
        <begin position="188"/>
        <end position="220"/>
    </location>
</feature>
<gene>
    <name evidence="8" type="ORF">HMPREF1541_04915</name>
</gene>
<accession>W2RVT7</accession>
<evidence type="ECO:0000256" key="4">
    <source>
        <dbReference type="RuleBase" id="RU367079"/>
    </source>
</evidence>
<dbReference type="GO" id="GO:0006904">
    <property type="term" value="P:vesicle docking involved in exocytosis"/>
    <property type="evidence" value="ECO:0007669"/>
    <property type="project" value="InterPro"/>
</dbReference>
<dbReference type="PANTHER" id="PTHR14146">
    <property type="entry name" value="EXOCYST COMPLEX COMPONENT 4"/>
    <property type="match status" value="1"/>
</dbReference>
<feature type="compositionally biased region" description="Basic and acidic residues" evidence="5">
    <location>
        <begin position="246"/>
        <end position="256"/>
    </location>
</feature>
<keyword evidence="2 4" id="KW-0268">Exocytosis</keyword>
<dbReference type="PANTHER" id="PTHR14146:SF0">
    <property type="entry name" value="EXOCYST COMPLEX COMPONENT 4"/>
    <property type="match status" value="1"/>
</dbReference>
<dbReference type="OrthoDB" id="272977at2759"/>
<evidence type="ECO:0000256" key="3">
    <source>
        <dbReference type="ARBA" id="ARBA00022927"/>
    </source>
</evidence>
<feature type="compositionally biased region" description="Pro residues" evidence="5">
    <location>
        <begin position="77"/>
        <end position="87"/>
    </location>
</feature>
<dbReference type="FunCoup" id="W2RVT7">
    <property type="interactions" value="273"/>
</dbReference>
<dbReference type="VEuPathDB" id="FungiDB:HMPREF1541_04915"/>
<dbReference type="RefSeq" id="XP_008717479.1">
    <property type="nucleotide sequence ID" value="XM_008719257.1"/>
</dbReference>
<dbReference type="InterPro" id="IPR039682">
    <property type="entry name" value="Sec8/EXOC4"/>
</dbReference>
<comment type="similarity">
    <text evidence="4">Belongs to the SEC8 family.</text>
</comment>
<feature type="compositionally biased region" description="Basic and acidic residues" evidence="5">
    <location>
        <begin position="158"/>
        <end position="172"/>
    </location>
</feature>
<name>W2RVT7_CYPE1</name>
<dbReference type="Proteomes" id="UP000030752">
    <property type="component" value="Unassembled WGS sequence"/>
</dbReference>
<dbReference type="eggNOG" id="KOG3691">
    <property type="taxonomic scope" value="Eukaryota"/>
</dbReference>
<dbReference type="GeneID" id="19972254"/>
<dbReference type="InterPro" id="IPR048630">
    <property type="entry name" value="Sec8_M"/>
</dbReference>
<sequence>MSGGNPYAVNGYSGSRSNIANPYAGAGGGGGGYADPYLAGNNQSSASVNSYSSRDTRDPGRERRRSPQPNPYGAEPGPGPGPGPGPPRDGRRGAGYGGLGGPPQPPQASADRYGSYDGPRDRRPSHPQDRPQGYGRPPSRPRDDQEQYNPRRPSQPRDQPRDQLREQPRDQLPDSGRYGTPPLAPQSAERRPPTREGNRGYGESRSRDRGQGLKPPEERYQQPPPIPSATRAAANGYAAPTSATSRYKDYSPSRPTKSMDELMRHIQGNWKTLEGDDCVPVKIALQLMDPSSLGLAEKEPDFAETHVDLQKSLKSVVNEHYADFNSAVGTYHKIQNAIRESQNRVRMLKGGLMSTKGGMLTTKPELRSLAETSGSLDDMVVLVSLIEDLKTVPGKLEERISEKRFLSAVDLLMESLRGLRKSELEEIAALSDMRSYFATQESSLVDILVEELHDHLYLKSPYCADRWKKKQPNGEQVDGVASMSETGNSWDRPVYHFLSNLDTSVVMEEDASKNPEADTFYYIHLILESLNKLGHLEEAVLRLEQRMPVELYRVVEKTNSEVDGRYPSHVRGQLNKDKRTTMTMRVDDGRSQVLSDFLWTLYAKFEAVAEGFRILHEVVSGLAAREGISKPDKLIGSFKELWKLYQMEMRSTLHDYLATDGDRGSRGGLTAATAADVFARQQRDRKKRMFKLSEMDQKALGIKEEEDELDEILKSSVPGLVRRSKNKGVNEVAERGGFDNTSAGHKLLIEPGVFNMTILLTPSLTFLQRLKEVVPQTANIPISTLTSFLDDFLINIFHPQLEEAVTELCTHCLVDIEAFEEDASWSKHSPHPIFKGAVTFMGLIRSFSSMLASIPHDQMFTQLIINQLVTYYDKCFGFYKRIVSRVVSSPTNHNAQTLTLKAAASYAESGEVHDLALQLWNASSSGTYNPELVNEEVQALLKAIKASPVSAYDIISDPKSVQQLSLLYNSMQWLTAALSQLRHVVNTPSSKSQGQNTRRWTLIKSLKPLSTDSPEKLTYLPLTSETVIPFDTTVTSFRNLAQTSLLTLHLDIRCGIMYQFSRILCGPDLPGSMGGGEPGQNVQRVDSAGLPPLSSGAYPFVLGSPPGSASPLVLRLNSDLISFDANITAQLGIKERRFIASGLGRLVDRYMVAGADNVLVMNVNGAERMRVDAMVVQQNLRGMIANVRQTKNGTTAPADMNGLGIVAASGDGNEDDGILTDTHAYYSLFLEGPDEVMKYVSNAKSSGKGVGFSYDELRTLIELCFSEALRGDDREESVKARKRMGDVLLQLGEVMWDS</sequence>
<proteinExistence type="inferred from homology"/>
<organism evidence="8 9">
    <name type="scientific">Cyphellophora europaea (strain CBS 101466)</name>
    <name type="common">Phialophora europaea</name>
    <dbReference type="NCBI Taxonomy" id="1220924"/>
    <lineage>
        <taxon>Eukaryota</taxon>
        <taxon>Fungi</taxon>
        <taxon>Dikarya</taxon>
        <taxon>Ascomycota</taxon>
        <taxon>Pezizomycotina</taxon>
        <taxon>Eurotiomycetes</taxon>
        <taxon>Chaetothyriomycetidae</taxon>
        <taxon>Chaetothyriales</taxon>
        <taxon>Cyphellophoraceae</taxon>
        <taxon>Cyphellophora</taxon>
    </lineage>
</organism>
<feature type="region of interest" description="Disordered" evidence="5">
    <location>
        <begin position="1"/>
        <end position="256"/>
    </location>
</feature>
<feature type="domain" description="Exocyst complex component Sec8 middle helical bundle" evidence="7">
    <location>
        <begin position="514"/>
        <end position="764"/>
    </location>
</feature>
<reference evidence="8 9" key="1">
    <citation type="submission" date="2013-03" db="EMBL/GenBank/DDBJ databases">
        <title>The Genome Sequence of Phialophora europaea CBS 101466.</title>
        <authorList>
            <consortium name="The Broad Institute Genomics Platform"/>
            <person name="Cuomo C."/>
            <person name="de Hoog S."/>
            <person name="Gorbushina A."/>
            <person name="Walker B."/>
            <person name="Young S.K."/>
            <person name="Zeng Q."/>
            <person name="Gargeya S."/>
            <person name="Fitzgerald M."/>
            <person name="Haas B."/>
            <person name="Abouelleil A."/>
            <person name="Allen A.W."/>
            <person name="Alvarado L."/>
            <person name="Arachchi H.M."/>
            <person name="Berlin A.M."/>
            <person name="Chapman S.B."/>
            <person name="Gainer-Dewar J."/>
            <person name="Goldberg J."/>
            <person name="Griggs A."/>
            <person name="Gujja S."/>
            <person name="Hansen M."/>
            <person name="Howarth C."/>
            <person name="Imamovic A."/>
            <person name="Ireland A."/>
            <person name="Larimer J."/>
            <person name="McCowan C."/>
            <person name="Murphy C."/>
            <person name="Pearson M."/>
            <person name="Poon T.W."/>
            <person name="Priest M."/>
            <person name="Roberts A."/>
            <person name="Saif S."/>
            <person name="Shea T."/>
            <person name="Sisk P."/>
            <person name="Sykes S."/>
            <person name="Wortman J."/>
            <person name="Nusbaum C."/>
            <person name="Birren B."/>
        </authorList>
    </citation>
    <scope>NUCLEOTIDE SEQUENCE [LARGE SCALE GENOMIC DNA]</scope>
    <source>
        <strain evidence="8 9">CBS 101466</strain>
    </source>
</reference>
<dbReference type="Pfam" id="PF04048">
    <property type="entry name" value="Sec8_N"/>
    <property type="match status" value="1"/>
</dbReference>
<dbReference type="GO" id="GO:0006612">
    <property type="term" value="P:protein targeting to membrane"/>
    <property type="evidence" value="ECO:0007669"/>
    <property type="project" value="UniProtKB-UniRule"/>
</dbReference>
<dbReference type="GO" id="GO:0006893">
    <property type="term" value="P:Golgi to plasma membrane transport"/>
    <property type="evidence" value="ECO:0007669"/>
    <property type="project" value="TreeGrafter"/>
</dbReference>
<keyword evidence="3 4" id="KW-0653">Protein transport</keyword>
<protein>
    <recommendedName>
        <fullName evidence="4">Exocyst complex component Sec8</fullName>
    </recommendedName>
</protein>
<dbReference type="GO" id="GO:0000145">
    <property type="term" value="C:exocyst"/>
    <property type="evidence" value="ECO:0007669"/>
    <property type="project" value="UniProtKB-UniRule"/>
</dbReference>
<evidence type="ECO:0000256" key="5">
    <source>
        <dbReference type="SAM" id="MobiDB-lite"/>
    </source>
</evidence>
<evidence type="ECO:0000313" key="8">
    <source>
        <dbReference type="EMBL" id="ETN40636.1"/>
    </source>
</evidence>
<feature type="domain" description="Exocyst complex component Sec8 N-terminal" evidence="6">
    <location>
        <begin position="259"/>
        <end position="398"/>
    </location>
</feature>
<keyword evidence="9" id="KW-1185">Reference proteome</keyword>
<comment type="function">
    <text evidence="4">Component of the exocyst complex involved in the docking of exocytic vesicles with fusion sites on the plasma membrane.</text>
</comment>
<dbReference type="InParanoid" id="W2RVT7"/>
<dbReference type="Pfam" id="PF20652">
    <property type="entry name" value="Sec8_C"/>
    <property type="match status" value="1"/>
</dbReference>
<evidence type="ECO:0000259" key="6">
    <source>
        <dbReference type="Pfam" id="PF04048"/>
    </source>
</evidence>
<evidence type="ECO:0000256" key="2">
    <source>
        <dbReference type="ARBA" id="ARBA00022483"/>
    </source>
</evidence>
<evidence type="ECO:0000259" key="7">
    <source>
        <dbReference type="Pfam" id="PF20652"/>
    </source>
</evidence>
<feature type="compositionally biased region" description="Low complexity" evidence="5">
    <location>
        <begin position="41"/>
        <end position="53"/>
    </location>
</feature>
<evidence type="ECO:0000256" key="1">
    <source>
        <dbReference type="ARBA" id="ARBA00022448"/>
    </source>
</evidence>